<reference evidence="3" key="1">
    <citation type="submission" date="2016-12" db="EMBL/GenBank/DDBJ databases">
        <authorList>
            <person name="Rodrigo-Torres L."/>
            <person name="Arahal R.D."/>
            <person name="Lucena T."/>
        </authorList>
    </citation>
    <scope>NUCLEOTIDE SEQUENCE [LARGE SCALE GENOMIC DNA]</scope>
</reference>
<dbReference type="OrthoDB" id="9803751at2"/>
<dbReference type="Gene3D" id="3.40.720.10">
    <property type="entry name" value="Alkaline Phosphatase, subunit A"/>
    <property type="match status" value="1"/>
</dbReference>
<dbReference type="InterPro" id="IPR017850">
    <property type="entry name" value="Alkaline_phosphatase_core_sf"/>
</dbReference>
<evidence type="ECO:0000259" key="1">
    <source>
        <dbReference type="Pfam" id="PF00884"/>
    </source>
</evidence>
<sequence>MHDMNHIVGSHDIVLLTLDTLRYDVAQNELEQGRLPVLSRYISRWEPRHSPGSFTYAAHQAFFAGFLPTPVDDPLAPRLMAVDFQGSRSVGAKTKVFEAANIVEGLTNEGYHTICIGGVGFFNLQTPLGRVLPGMFHESHWREETGVTSPGSTCHQVDKALEVLRHRRGDKRIFLFMNISAIHQPNYFYHGEKVLRGITEDDLDSHAAALRYADSQLGRLFDFFSFRRRTMFIICSDHGTCYGEDGYHGHRLASEVVWKVPYADFVMEAG</sequence>
<evidence type="ECO:0000313" key="2">
    <source>
        <dbReference type="EMBL" id="SHO55173.1"/>
    </source>
</evidence>
<evidence type="ECO:0000313" key="3">
    <source>
        <dbReference type="Proteomes" id="UP000184600"/>
    </source>
</evidence>
<gene>
    <name evidence="2" type="ORF">VQ7734_00892</name>
</gene>
<protein>
    <submittedName>
        <fullName evidence="2">Sulfatase</fullName>
    </submittedName>
</protein>
<dbReference type="SUPFAM" id="SSF53649">
    <property type="entry name" value="Alkaline phosphatase-like"/>
    <property type="match status" value="1"/>
</dbReference>
<dbReference type="AlphaFoldDB" id="A0A1M7YRE1"/>
<feature type="domain" description="Sulfatase N-terminal" evidence="1">
    <location>
        <begin position="93"/>
        <end position="254"/>
    </location>
</feature>
<proteinExistence type="predicted"/>
<dbReference type="InterPro" id="IPR047838">
    <property type="entry name" value="STM4013-like"/>
</dbReference>
<dbReference type="Pfam" id="PF00884">
    <property type="entry name" value="Sulfatase"/>
    <property type="match status" value="1"/>
</dbReference>
<dbReference type="NCBIfam" id="NF038075">
    <property type="entry name" value="fam_STM4013"/>
    <property type="match status" value="1"/>
</dbReference>
<organism evidence="2 3">
    <name type="scientific">Vibrio quintilis</name>
    <dbReference type="NCBI Taxonomy" id="1117707"/>
    <lineage>
        <taxon>Bacteria</taxon>
        <taxon>Pseudomonadati</taxon>
        <taxon>Pseudomonadota</taxon>
        <taxon>Gammaproteobacteria</taxon>
        <taxon>Vibrionales</taxon>
        <taxon>Vibrionaceae</taxon>
        <taxon>Vibrio</taxon>
    </lineage>
</organism>
<dbReference type="RefSeq" id="WP_073580075.1">
    <property type="nucleotide sequence ID" value="NZ_AP024897.1"/>
</dbReference>
<name>A0A1M7YRE1_9VIBR</name>
<dbReference type="STRING" id="1117707.VQ7734_00892"/>
<accession>A0A1M7YRE1</accession>
<dbReference type="Proteomes" id="UP000184600">
    <property type="component" value="Unassembled WGS sequence"/>
</dbReference>
<dbReference type="InterPro" id="IPR000917">
    <property type="entry name" value="Sulfatase_N"/>
</dbReference>
<keyword evidence="3" id="KW-1185">Reference proteome</keyword>
<dbReference type="EMBL" id="FRFG01000012">
    <property type="protein sequence ID" value="SHO55173.1"/>
    <property type="molecule type" value="Genomic_DNA"/>
</dbReference>